<sequence>MLRRLLLGLAIPAAAFDATNWPDFPEYCAKHIETNTIAALPSAARYELNQVQVAIRHGARTLVRRSSCWSGYNATWNCGARNYIEPVLGASTHRSFDVQYTPGETVLRGTCQVGQLLDEGYRQETLNGEFVSNFHAAYIASGRLFRAGEPMDVTNQSSMEIILFSLQCSIMHWVGIYLSSTDMQRTMMSGQLVLDATFPLSAPGDKASAVPWHVGDISQSSLIPNPFSCPRLDDIKAAFESSDGYLLWLHRHDALVETIRTTFGHYDPLNLFDCMLTARCSLSASDMPPSLTPKLYGEIIRFERDKRMKIYTEDDEYAKLSMSKLLRGLRARMTDVAGPRFVLYSGHDDTVMPLLAAIGGSKWLHDWPPYAAFIAFELYTESATGERFVRIIYQGRPLTLPGCNSDDLCPLSLFLKWTNFAETANCARAPAAPLDALPVPPVQEGGSGVVFSGDSAVRVSVDTFIVCVVVAILLGFIFGLLVANAARQSQAGDKKTDKLPLQDEVDDETGGLLPSPPGSPTVAMGGKKK</sequence>
<protein>
    <recommendedName>
        <fullName evidence="8">Histidine acid phosphatase</fullName>
    </recommendedName>
</protein>
<reference evidence="6 7" key="1">
    <citation type="journal article" date="2014" name="Genome Biol. Evol.">
        <title>The secreted proteins of Achlya hypogyna and Thraustotheca clavata identify the ancestral oomycete secretome and reveal gene acquisitions by horizontal gene transfer.</title>
        <authorList>
            <person name="Misner I."/>
            <person name="Blouin N."/>
            <person name="Leonard G."/>
            <person name="Richards T.A."/>
            <person name="Lane C.E."/>
        </authorList>
    </citation>
    <scope>NUCLEOTIDE SEQUENCE [LARGE SCALE GENOMIC DNA]</scope>
    <source>
        <strain evidence="6 7">ATCC 48635</strain>
    </source>
</reference>
<comment type="similarity">
    <text evidence="1">Belongs to the histidine acid phosphatase family.</text>
</comment>
<name>A0A1V9YH39_ACHHY</name>
<feature type="compositionally biased region" description="Basic and acidic residues" evidence="3">
    <location>
        <begin position="492"/>
        <end position="501"/>
    </location>
</feature>
<evidence type="ECO:0000313" key="6">
    <source>
        <dbReference type="EMBL" id="OQR85032.1"/>
    </source>
</evidence>
<feature type="transmembrane region" description="Helical" evidence="4">
    <location>
        <begin position="463"/>
        <end position="486"/>
    </location>
</feature>
<keyword evidence="2" id="KW-0378">Hydrolase</keyword>
<evidence type="ECO:0000256" key="2">
    <source>
        <dbReference type="ARBA" id="ARBA00022801"/>
    </source>
</evidence>
<feature type="region of interest" description="Disordered" evidence="3">
    <location>
        <begin position="489"/>
        <end position="529"/>
    </location>
</feature>
<evidence type="ECO:0000256" key="1">
    <source>
        <dbReference type="ARBA" id="ARBA00005375"/>
    </source>
</evidence>
<dbReference type="Gene3D" id="3.40.50.1240">
    <property type="entry name" value="Phosphoglycerate mutase-like"/>
    <property type="match status" value="1"/>
</dbReference>
<dbReference type="AlphaFoldDB" id="A0A1V9YH39"/>
<keyword evidence="4" id="KW-1133">Transmembrane helix</keyword>
<dbReference type="CDD" id="cd07061">
    <property type="entry name" value="HP_HAP_like"/>
    <property type="match status" value="1"/>
</dbReference>
<keyword evidence="4" id="KW-0812">Transmembrane</keyword>
<dbReference type="PANTHER" id="PTHR11567">
    <property type="entry name" value="ACID PHOSPHATASE-RELATED"/>
    <property type="match status" value="1"/>
</dbReference>
<dbReference type="Pfam" id="PF00328">
    <property type="entry name" value="His_Phos_2"/>
    <property type="match status" value="1"/>
</dbReference>
<dbReference type="SUPFAM" id="SSF53254">
    <property type="entry name" value="Phosphoglycerate mutase-like"/>
    <property type="match status" value="1"/>
</dbReference>
<comment type="caution">
    <text evidence="6">The sequence shown here is derived from an EMBL/GenBank/DDBJ whole genome shotgun (WGS) entry which is preliminary data.</text>
</comment>
<accession>A0A1V9YH39</accession>
<keyword evidence="7" id="KW-1185">Reference proteome</keyword>
<dbReference type="InterPro" id="IPR000560">
    <property type="entry name" value="His_Pase_clade-2"/>
</dbReference>
<evidence type="ECO:0000256" key="3">
    <source>
        <dbReference type="SAM" id="MobiDB-lite"/>
    </source>
</evidence>
<dbReference type="PANTHER" id="PTHR11567:SF110">
    <property type="entry name" value="2-PHOSPHOXYLOSE PHOSPHATASE 1"/>
    <property type="match status" value="1"/>
</dbReference>
<feature type="signal peptide" evidence="5">
    <location>
        <begin position="1"/>
        <end position="15"/>
    </location>
</feature>
<dbReference type="InterPro" id="IPR050645">
    <property type="entry name" value="Histidine_acid_phosphatase"/>
</dbReference>
<dbReference type="GO" id="GO:0016791">
    <property type="term" value="F:phosphatase activity"/>
    <property type="evidence" value="ECO:0007669"/>
    <property type="project" value="TreeGrafter"/>
</dbReference>
<dbReference type="InterPro" id="IPR029033">
    <property type="entry name" value="His_PPase_superfam"/>
</dbReference>
<organism evidence="6 7">
    <name type="scientific">Achlya hypogyna</name>
    <name type="common">Oomycete</name>
    <name type="synonym">Protoachlya hypogyna</name>
    <dbReference type="NCBI Taxonomy" id="1202772"/>
    <lineage>
        <taxon>Eukaryota</taxon>
        <taxon>Sar</taxon>
        <taxon>Stramenopiles</taxon>
        <taxon>Oomycota</taxon>
        <taxon>Saprolegniomycetes</taxon>
        <taxon>Saprolegniales</taxon>
        <taxon>Achlyaceae</taxon>
        <taxon>Achlya</taxon>
    </lineage>
</organism>
<evidence type="ECO:0000313" key="7">
    <source>
        <dbReference type="Proteomes" id="UP000243579"/>
    </source>
</evidence>
<gene>
    <name evidence="6" type="ORF">ACHHYP_12430</name>
</gene>
<keyword evidence="4" id="KW-0472">Membrane</keyword>
<keyword evidence="5" id="KW-0732">Signal</keyword>
<feature type="chain" id="PRO_5013388807" description="Histidine acid phosphatase" evidence="5">
    <location>
        <begin position="16"/>
        <end position="529"/>
    </location>
</feature>
<dbReference type="STRING" id="1202772.A0A1V9YH39"/>
<proteinExistence type="inferred from homology"/>
<dbReference type="OrthoDB" id="10257284at2759"/>
<evidence type="ECO:0000256" key="5">
    <source>
        <dbReference type="SAM" id="SignalP"/>
    </source>
</evidence>
<dbReference type="Proteomes" id="UP000243579">
    <property type="component" value="Unassembled WGS sequence"/>
</dbReference>
<dbReference type="EMBL" id="JNBR01001827">
    <property type="protein sequence ID" value="OQR85032.1"/>
    <property type="molecule type" value="Genomic_DNA"/>
</dbReference>
<evidence type="ECO:0008006" key="8">
    <source>
        <dbReference type="Google" id="ProtNLM"/>
    </source>
</evidence>
<evidence type="ECO:0000256" key="4">
    <source>
        <dbReference type="SAM" id="Phobius"/>
    </source>
</evidence>